<dbReference type="AlphaFoldDB" id="A0A2V1IQP1"/>
<proteinExistence type="predicted"/>
<sequence>MAKSTSHILGELIGNFFEDVMKAPIRELCNKYNVYFDTIGSRPARSTKKISWTDINGSKHDLDYVIERDGTPDKIGVPIAFIELAWRRYTKHSKNKAQEISGAIMPIAEKYKEYAPFKGVILSGIFTDPSLKQLENQGFNILYIPFEKIVNVFQKYGVDIYFDENTSEQELSVIVDRFKNCTVLDKIAQELIDSNKKEICSFVGALELSIKKQIDYIFVLPLHGKEMRFNSLNSAISYITEYSNIPKDATIDRYVVGIFFNDGSQINCVFKDKLMAIDFLKRNSQYAN</sequence>
<evidence type="ECO:0000313" key="2">
    <source>
        <dbReference type="Proteomes" id="UP000244905"/>
    </source>
</evidence>
<dbReference type="GeneID" id="82526173"/>
<dbReference type="RefSeq" id="WP_107032312.1">
    <property type="nucleotide sequence ID" value="NZ_CAPEJN010000008.1"/>
</dbReference>
<dbReference type="Proteomes" id="UP000244905">
    <property type="component" value="Unassembled WGS sequence"/>
</dbReference>
<name>A0A2V1IQP1_9BACT</name>
<keyword evidence="1" id="KW-0808">Transferase</keyword>
<comment type="caution">
    <text evidence="1">The sequence shown here is derived from an EMBL/GenBank/DDBJ whole genome shotgun (WGS) entry which is preliminary data.</text>
</comment>
<accession>A0A2V1IQP1</accession>
<organism evidence="1 2">
    <name type="scientific">Duncaniella muris</name>
    <dbReference type="NCBI Taxonomy" id="2094150"/>
    <lineage>
        <taxon>Bacteria</taxon>
        <taxon>Pseudomonadati</taxon>
        <taxon>Bacteroidota</taxon>
        <taxon>Bacteroidia</taxon>
        <taxon>Bacteroidales</taxon>
        <taxon>Muribaculaceae</taxon>
        <taxon>Duncaniella</taxon>
    </lineage>
</organism>
<keyword evidence="2" id="KW-1185">Reference proteome</keyword>
<protein>
    <submittedName>
        <fullName evidence="1">DNA methylase</fullName>
    </submittedName>
</protein>
<evidence type="ECO:0000313" key="1">
    <source>
        <dbReference type="EMBL" id="PWB02279.1"/>
    </source>
</evidence>
<dbReference type="GO" id="GO:0008168">
    <property type="term" value="F:methyltransferase activity"/>
    <property type="evidence" value="ECO:0007669"/>
    <property type="project" value="UniProtKB-KW"/>
</dbReference>
<gene>
    <name evidence="1" type="ORF">C5O23_07425</name>
</gene>
<dbReference type="GO" id="GO:0032259">
    <property type="term" value="P:methylation"/>
    <property type="evidence" value="ECO:0007669"/>
    <property type="project" value="UniProtKB-KW"/>
</dbReference>
<keyword evidence="1" id="KW-0489">Methyltransferase</keyword>
<dbReference type="EMBL" id="PUEC01000014">
    <property type="protein sequence ID" value="PWB02279.1"/>
    <property type="molecule type" value="Genomic_DNA"/>
</dbReference>
<reference evidence="2" key="1">
    <citation type="submission" date="2018-02" db="EMBL/GenBank/DDBJ databases">
        <authorList>
            <person name="Clavel T."/>
            <person name="Strowig T."/>
        </authorList>
    </citation>
    <scope>NUCLEOTIDE SEQUENCE [LARGE SCALE GENOMIC DNA]</scope>
    <source>
        <strain evidence="2">DSM 103720</strain>
    </source>
</reference>